<keyword evidence="5" id="KW-1003">Cell membrane</keyword>
<evidence type="ECO:0000256" key="2">
    <source>
        <dbReference type="ARBA" id="ARBA00006278"/>
    </source>
</evidence>
<dbReference type="GO" id="GO:0006879">
    <property type="term" value="P:intracellular iron ion homeostasis"/>
    <property type="evidence" value="ECO:0007669"/>
    <property type="project" value="TreeGrafter"/>
</dbReference>
<evidence type="ECO:0000313" key="18">
    <source>
        <dbReference type="Proteomes" id="UP000294933"/>
    </source>
</evidence>
<dbReference type="InterPro" id="IPR013130">
    <property type="entry name" value="Fe3_Rdtase_TM_dom"/>
</dbReference>
<dbReference type="PANTHER" id="PTHR32361:SF9">
    <property type="entry name" value="FERRIC REDUCTASE TRANSMEMBRANE COMPONENT 3-RELATED"/>
    <property type="match status" value="1"/>
</dbReference>
<feature type="transmembrane region" description="Helical" evidence="15">
    <location>
        <begin position="130"/>
        <end position="151"/>
    </location>
</feature>
<feature type="transmembrane region" description="Helical" evidence="15">
    <location>
        <begin position="203"/>
        <end position="227"/>
    </location>
</feature>
<keyword evidence="10" id="KW-0406">Ion transport</keyword>
<accession>A0A4Y7QAU0</accession>
<comment type="similarity">
    <text evidence="2">Belongs to the ferric reductase (FRE) family.</text>
</comment>
<evidence type="ECO:0000256" key="14">
    <source>
        <dbReference type="SAM" id="MobiDB-lite"/>
    </source>
</evidence>
<evidence type="ECO:0000256" key="9">
    <source>
        <dbReference type="ARBA" id="ARBA00023002"/>
    </source>
</evidence>
<feature type="transmembrane region" description="Helical" evidence="15">
    <location>
        <begin position="285"/>
        <end position="302"/>
    </location>
</feature>
<dbReference type="Proteomes" id="UP000294933">
    <property type="component" value="Unassembled WGS sequence"/>
</dbReference>
<evidence type="ECO:0000256" key="7">
    <source>
        <dbReference type="ARBA" id="ARBA00022982"/>
    </source>
</evidence>
<dbReference type="Gene3D" id="3.40.50.80">
    <property type="entry name" value="Nucleotide-binding domain of ferredoxin-NADP reductase (FNR) module"/>
    <property type="match status" value="1"/>
</dbReference>
<dbReference type="STRING" id="50990.A0A4Y7QAU0"/>
<keyword evidence="9" id="KW-0560">Oxidoreductase</keyword>
<sequence>MSSYIPPFATGNVSALPAVTGTMTTTAYISDPTTPSFSEDVSWITGYMFIHQQSHPSWRYAYILWLAILFVFLIFAVLHLTGRRGGVVGAYWSKWSLRRRTFRKRHSLAVARRTGLPHKQPTALPSNSQMLALTILVAATAMLCFLGPDYIDPNVKAWDFSSRALHAKANFKRGVIDQGALMSFRPQYTIGKTWWTMGNRTGIAAFALLPLCILFALKAPPFAIFALPFMIQLHFDKLVRLHRWTGRLIWLVSTLHAVFWVIQLAKDRRVGVGSLAISYVGIYERFIFACVSYFALTLLLLMSLRPIRDKHYDVFYNCHIALVPIFIIFAALHHPPIWGWCWVALALWIGERIWRLTWYVYVNGYLTRVRAPPAASPMYGSSKLEEEEQWEMGGMRYADPEAQVSRSLLDKGSPGSPPEFNRRMSSGFGALVSSPVTERPLNSTAPRSKYLPPPGFAHMTIMPGRTVRVRILTPGFISWAPGQHFLVRVPCLGNNTHPFTVASICDEQAPTDGGRLIEMLIRAKKGWTKRLWDEVASLLKHELAMPEMEDLPKGYEAPKHGVIMQTRVDGAFGSSIRARWGSYSTVVIAAGGSGVSFGISVLQYVCMCIAGRDGKYLGGKPGGWGQKGFKTDRVRFVWIVREFSHVQWCANALRNCINLVGEDALEVNIFVTNFKPTTPAVMVDPPKEAPKQSTDSLAPPTPFFKHGRNPSTTSVDSMASGMDDHSPIVETNYYNGEKGGPQAEGELGHEEHILDYTNFDGDDDTEMPGEEALNNKIRKEGKMRRAKTRRLAQSGGLRPPADRGGHAYNRTSTYGSDRIGSGSGPLPTSPLAEGQAEGQRFSSLGGGMGPMDDEATPTPTIYSSDSTVNDRKPAHTRPPSTHAPSFMSEWETKVAGDKKGKDDADAKGDKGGDGKKKPRGADDGKDLPLDVDEDDARDMKVVSEFCRPGKPKMDRILEEEVERATGSIVVGCCGPTSLNALLRKSIAKNISPARIRAGDLRGSIAFVSEEFEY</sequence>
<dbReference type="EC" id="1.16.1.9" evidence="3"/>
<feature type="domain" description="FAD-binding FR-type" evidence="16">
    <location>
        <begin position="438"/>
        <end position="578"/>
    </location>
</feature>
<keyword evidence="11 15" id="KW-0472">Membrane</keyword>
<feature type="region of interest" description="Disordered" evidence="14">
    <location>
        <begin position="680"/>
        <end position="934"/>
    </location>
</feature>
<keyword evidence="8 15" id="KW-1133">Transmembrane helix</keyword>
<evidence type="ECO:0000256" key="12">
    <source>
        <dbReference type="ARBA" id="ARBA00023180"/>
    </source>
</evidence>
<feature type="compositionally biased region" description="Acidic residues" evidence="14">
    <location>
        <begin position="760"/>
        <end position="769"/>
    </location>
</feature>
<organism evidence="17 18">
    <name type="scientific">Rickenella mellea</name>
    <dbReference type="NCBI Taxonomy" id="50990"/>
    <lineage>
        <taxon>Eukaryota</taxon>
        <taxon>Fungi</taxon>
        <taxon>Dikarya</taxon>
        <taxon>Basidiomycota</taxon>
        <taxon>Agaricomycotina</taxon>
        <taxon>Agaricomycetes</taxon>
        <taxon>Hymenochaetales</taxon>
        <taxon>Rickenellaceae</taxon>
        <taxon>Rickenella</taxon>
    </lineage>
</organism>
<reference evidence="17 18" key="1">
    <citation type="submission" date="2018-06" db="EMBL/GenBank/DDBJ databases">
        <title>A transcriptomic atlas of mushroom development highlights an independent origin of complex multicellularity.</title>
        <authorList>
            <consortium name="DOE Joint Genome Institute"/>
            <person name="Krizsan K."/>
            <person name="Almasi E."/>
            <person name="Merenyi Z."/>
            <person name="Sahu N."/>
            <person name="Viragh M."/>
            <person name="Koszo T."/>
            <person name="Mondo S."/>
            <person name="Kiss B."/>
            <person name="Balint B."/>
            <person name="Kues U."/>
            <person name="Barry K."/>
            <person name="Hegedus J.C."/>
            <person name="Henrissat B."/>
            <person name="Johnson J."/>
            <person name="Lipzen A."/>
            <person name="Ohm R."/>
            <person name="Nagy I."/>
            <person name="Pangilinan J."/>
            <person name="Yan J."/>
            <person name="Xiong Y."/>
            <person name="Grigoriev I.V."/>
            <person name="Hibbett D.S."/>
            <person name="Nagy L.G."/>
        </authorList>
    </citation>
    <scope>NUCLEOTIDE SEQUENCE [LARGE SCALE GENOMIC DNA]</scope>
    <source>
        <strain evidence="17 18">SZMC22713</strain>
    </source>
</reference>
<gene>
    <name evidence="17" type="ORF">BD410DRAFT_718444</name>
</gene>
<dbReference type="GO" id="GO:0052851">
    <property type="term" value="F:ferric-chelate reductase (NADPH) activity"/>
    <property type="evidence" value="ECO:0007669"/>
    <property type="project" value="UniProtKB-EC"/>
</dbReference>
<evidence type="ECO:0000256" key="10">
    <source>
        <dbReference type="ARBA" id="ARBA00023065"/>
    </source>
</evidence>
<keyword evidence="4" id="KW-0813">Transport</keyword>
<dbReference type="GO" id="GO:0005886">
    <property type="term" value="C:plasma membrane"/>
    <property type="evidence" value="ECO:0007669"/>
    <property type="project" value="UniProtKB-SubCell"/>
</dbReference>
<dbReference type="PANTHER" id="PTHR32361">
    <property type="entry name" value="FERRIC/CUPRIC REDUCTASE TRANSMEMBRANE COMPONENT"/>
    <property type="match status" value="1"/>
</dbReference>
<dbReference type="Pfam" id="PF01794">
    <property type="entry name" value="Ferric_reduct"/>
    <property type="match status" value="1"/>
</dbReference>
<dbReference type="VEuPathDB" id="FungiDB:BD410DRAFT_718444"/>
<name>A0A4Y7QAU0_9AGAM</name>
<keyword evidence="18" id="KW-1185">Reference proteome</keyword>
<evidence type="ECO:0000256" key="6">
    <source>
        <dbReference type="ARBA" id="ARBA00022692"/>
    </source>
</evidence>
<keyword evidence="12" id="KW-0325">Glycoprotein</keyword>
<dbReference type="InterPro" id="IPR013121">
    <property type="entry name" value="Fe_red_NAD-bd_6"/>
</dbReference>
<dbReference type="InterPro" id="IPR051410">
    <property type="entry name" value="Ferric/Cupric_Reductase"/>
</dbReference>
<dbReference type="GO" id="GO:0006826">
    <property type="term" value="P:iron ion transport"/>
    <property type="evidence" value="ECO:0007669"/>
    <property type="project" value="TreeGrafter"/>
</dbReference>
<evidence type="ECO:0000256" key="8">
    <source>
        <dbReference type="ARBA" id="ARBA00022989"/>
    </source>
</evidence>
<dbReference type="CDD" id="cd06186">
    <property type="entry name" value="NOX_Duox_like_FAD_NADP"/>
    <property type="match status" value="1"/>
</dbReference>
<evidence type="ECO:0000259" key="16">
    <source>
        <dbReference type="PROSITE" id="PS51384"/>
    </source>
</evidence>
<feature type="compositionally biased region" description="Basic residues" evidence="14">
    <location>
        <begin position="779"/>
        <end position="790"/>
    </location>
</feature>
<feature type="compositionally biased region" description="Basic and acidic residues" evidence="14">
    <location>
        <begin position="890"/>
        <end position="928"/>
    </location>
</feature>
<evidence type="ECO:0000256" key="11">
    <source>
        <dbReference type="ARBA" id="ARBA00023136"/>
    </source>
</evidence>
<comment type="catalytic activity">
    <reaction evidence="13">
        <text>2 a Fe(II)-siderophore + NADP(+) + H(+) = 2 a Fe(III)-siderophore + NADPH</text>
        <dbReference type="Rhea" id="RHEA:28795"/>
        <dbReference type="Rhea" id="RHEA-COMP:11342"/>
        <dbReference type="Rhea" id="RHEA-COMP:11344"/>
        <dbReference type="ChEBI" id="CHEBI:15378"/>
        <dbReference type="ChEBI" id="CHEBI:29033"/>
        <dbReference type="ChEBI" id="CHEBI:29034"/>
        <dbReference type="ChEBI" id="CHEBI:57783"/>
        <dbReference type="ChEBI" id="CHEBI:58349"/>
        <dbReference type="EC" id="1.16.1.9"/>
    </reaction>
</comment>
<dbReference type="PROSITE" id="PS51384">
    <property type="entry name" value="FAD_FR"/>
    <property type="match status" value="1"/>
</dbReference>
<comment type="subcellular location">
    <subcellularLocation>
        <location evidence="1">Cell membrane</location>
        <topology evidence="1">Multi-pass membrane protein</topology>
    </subcellularLocation>
</comment>
<dbReference type="Pfam" id="PF08022">
    <property type="entry name" value="FAD_binding_8"/>
    <property type="match status" value="1"/>
</dbReference>
<evidence type="ECO:0000313" key="17">
    <source>
        <dbReference type="EMBL" id="TDL24793.1"/>
    </source>
</evidence>
<dbReference type="OrthoDB" id="10006946at2759"/>
<feature type="transmembrane region" description="Helical" evidence="15">
    <location>
        <begin position="60"/>
        <end position="80"/>
    </location>
</feature>
<dbReference type="EMBL" id="ML170165">
    <property type="protein sequence ID" value="TDL24793.1"/>
    <property type="molecule type" value="Genomic_DNA"/>
</dbReference>
<feature type="transmembrane region" description="Helical" evidence="15">
    <location>
        <begin position="248"/>
        <end position="265"/>
    </location>
</feature>
<dbReference type="InterPro" id="IPR017927">
    <property type="entry name" value="FAD-bd_FR_type"/>
</dbReference>
<dbReference type="InterPro" id="IPR013112">
    <property type="entry name" value="FAD-bd_8"/>
</dbReference>
<dbReference type="InterPro" id="IPR017938">
    <property type="entry name" value="Riboflavin_synthase-like_b-brl"/>
</dbReference>
<evidence type="ECO:0000256" key="15">
    <source>
        <dbReference type="SAM" id="Phobius"/>
    </source>
</evidence>
<evidence type="ECO:0000256" key="1">
    <source>
        <dbReference type="ARBA" id="ARBA00004651"/>
    </source>
</evidence>
<feature type="transmembrane region" description="Helical" evidence="15">
    <location>
        <begin position="314"/>
        <end position="331"/>
    </location>
</feature>
<dbReference type="InterPro" id="IPR039261">
    <property type="entry name" value="FNR_nucleotide-bd"/>
</dbReference>
<dbReference type="SFLD" id="SFLDS00052">
    <property type="entry name" value="Ferric_Reductase_Domain"/>
    <property type="match status" value="2"/>
</dbReference>
<feature type="compositionally biased region" description="Polar residues" evidence="14">
    <location>
        <begin position="857"/>
        <end position="867"/>
    </location>
</feature>
<dbReference type="Pfam" id="PF08030">
    <property type="entry name" value="NAD_binding_6"/>
    <property type="match status" value="1"/>
</dbReference>
<dbReference type="AlphaFoldDB" id="A0A4Y7QAU0"/>
<evidence type="ECO:0000256" key="3">
    <source>
        <dbReference type="ARBA" id="ARBA00012668"/>
    </source>
</evidence>
<evidence type="ECO:0000256" key="5">
    <source>
        <dbReference type="ARBA" id="ARBA00022475"/>
    </source>
</evidence>
<evidence type="ECO:0000256" key="13">
    <source>
        <dbReference type="ARBA" id="ARBA00048483"/>
    </source>
</evidence>
<evidence type="ECO:0000256" key="4">
    <source>
        <dbReference type="ARBA" id="ARBA00022448"/>
    </source>
</evidence>
<proteinExistence type="inferred from homology"/>
<dbReference type="SUPFAM" id="SSF63380">
    <property type="entry name" value="Riboflavin synthase domain-like"/>
    <property type="match status" value="1"/>
</dbReference>
<protein>
    <recommendedName>
        <fullName evidence="3">ferric-chelate reductase (NADPH)</fullName>
        <ecNumber evidence="3">1.16.1.9</ecNumber>
    </recommendedName>
</protein>
<keyword evidence="6 15" id="KW-0812">Transmembrane</keyword>
<dbReference type="GO" id="GO:0015677">
    <property type="term" value="P:copper ion import"/>
    <property type="evidence" value="ECO:0007669"/>
    <property type="project" value="TreeGrafter"/>
</dbReference>
<keyword evidence="7" id="KW-0249">Electron transport</keyword>